<dbReference type="EMBL" id="JANBPK010001220">
    <property type="protein sequence ID" value="KAJ2924461.1"/>
    <property type="molecule type" value="Genomic_DNA"/>
</dbReference>
<evidence type="ECO:0000256" key="1">
    <source>
        <dbReference type="SAM" id="MobiDB-lite"/>
    </source>
</evidence>
<sequence length="64" mass="6615">MLSLPCAHGPGAGAGASPLRSLMPSTSSPITTIANAASSLSYDPNSAQWKDARSSHTLEFSQQR</sequence>
<keyword evidence="3" id="KW-1185">Reference proteome</keyword>
<accession>A0A9W8IW61</accession>
<name>A0A9W8IW61_9AGAR</name>
<comment type="caution">
    <text evidence="2">The sequence shown here is derived from an EMBL/GenBank/DDBJ whole genome shotgun (WGS) entry which is preliminary data.</text>
</comment>
<reference evidence="2" key="1">
    <citation type="submission" date="2022-06" db="EMBL/GenBank/DDBJ databases">
        <title>Genome Sequence of Candolleomyces eurysporus.</title>
        <authorList>
            <person name="Buettner E."/>
        </authorList>
    </citation>
    <scope>NUCLEOTIDE SEQUENCE</scope>
    <source>
        <strain evidence="2">VTCC 930004</strain>
    </source>
</reference>
<feature type="region of interest" description="Disordered" evidence="1">
    <location>
        <begin position="43"/>
        <end position="64"/>
    </location>
</feature>
<gene>
    <name evidence="2" type="ORF">H1R20_g12642</name>
</gene>
<organism evidence="2 3">
    <name type="scientific">Candolleomyces eurysporus</name>
    <dbReference type="NCBI Taxonomy" id="2828524"/>
    <lineage>
        <taxon>Eukaryota</taxon>
        <taxon>Fungi</taxon>
        <taxon>Dikarya</taxon>
        <taxon>Basidiomycota</taxon>
        <taxon>Agaricomycotina</taxon>
        <taxon>Agaricomycetes</taxon>
        <taxon>Agaricomycetidae</taxon>
        <taxon>Agaricales</taxon>
        <taxon>Agaricineae</taxon>
        <taxon>Psathyrellaceae</taxon>
        <taxon>Candolleomyces</taxon>
    </lineage>
</organism>
<evidence type="ECO:0000313" key="3">
    <source>
        <dbReference type="Proteomes" id="UP001140091"/>
    </source>
</evidence>
<feature type="region of interest" description="Disordered" evidence="1">
    <location>
        <begin position="1"/>
        <end position="27"/>
    </location>
</feature>
<proteinExistence type="predicted"/>
<evidence type="ECO:0000313" key="2">
    <source>
        <dbReference type="EMBL" id="KAJ2924461.1"/>
    </source>
</evidence>
<dbReference type="Proteomes" id="UP001140091">
    <property type="component" value="Unassembled WGS sequence"/>
</dbReference>
<protein>
    <submittedName>
        <fullName evidence="2">Uncharacterized protein</fullName>
    </submittedName>
</protein>
<feature type="non-terminal residue" evidence="2">
    <location>
        <position position="64"/>
    </location>
</feature>
<dbReference type="AlphaFoldDB" id="A0A9W8IW61"/>